<gene>
    <name evidence="1" type="ORF">FSP39_015630</name>
</gene>
<sequence>EPLIRTSWQGWTDTLSGMYRYNWEIFQLEKKGNELREEGQKYLSPIHSFVMNHTGGRTYGYNYIPQESGVYSVILEASDRANNSVYVRRFVIFDPTSEITTTSTPLKALSGNANADYKWQTWTQGNTNNIIFSWEGHFINKLHKDGGFLGSINDYPPQLNDMNVPPGNIFKKTIDKLLTDPSSERTQAAIRNVNGITSFEVAITTKGGAPLFIQKGLQQTHTFSEGSMTDGTFVKLWTKARDIMGNTKTSTMLLGFDRTPPLLNETTIQRNIGDSFTYTST</sequence>
<comment type="caution">
    <text evidence="1">The sequence shown here is derived from an EMBL/GenBank/DDBJ whole genome shotgun (WGS) entry which is preliminary data.</text>
</comment>
<protein>
    <submittedName>
        <fullName evidence="1">Uncharacterized protein</fullName>
    </submittedName>
</protein>
<evidence type="ECO:0000313" key="2">
    <source>
        <dbReference type="Proteomes" id="UP001186944"/>
    </source>
</evidence>
<organism evidence="1 2">
    <name type="scientific">Pinctada imbricata</name>
    <name type="common">Atlantic pearl-oyster</name>
    <name type="synonym">Pinctada martensii</name>
    <dbReference type="NCBI Taxonomy" id="66713"/>
    <lineage>
        <taxon>Eukaryota</taxon>
        <taxon>Metazoa</taxon>
        <taxon>Spiralia</taxon>
        <taxon>Lophotrochozoa</taxon>
        <taxon>Mollusca</taxon>
        <taxon>Bivalvia</taxon>
        <taxon>Autobranchia</taxon>
        <taxon>Pteriomorphia</taxon>
        <taxon>Pterioida</taxon>
        <taxon>Pterioidea</taxon>
        <taxon>Pteriidae</taxon>
        <taxon>Pinctada</taxon>
    </lineage>
</organism>
<dbReference type="AlphaFoldDB" id="A0AA88YN78"/>
<name>A0AA88YN78_PINIB</name>
<accession>A0AA88YN78</accession>
<evidence type="ECO:0000313" key="1">
    <source>
        <dbReference type="EMBL" id="KAK3108782.1"/>
    </source>
</evidence>
<dbReference type="EMBL" id="VSWD01000001">
    <property type="protein sequence ID" value="KAK3108782.1"/>
    <property type="molecule type" value="Genomic_DNA"/>
</dbReference>
<dbReference type="Proteomes" id="UP001186944">
    <property type="component" value="Unassembled WGS sequence"/>
</dbReference>
<keyword evidence="2" id="KW-1185">Reference proteome</keyword>
<feature type="non-terminal residue" evidence="1">
    <location>
        <position position="1"/>
    </location>
</feature>
<reference evidence="1" key="1">
    <citation type="submission" date="2019-08" db="EMBL/GenBank/DDBJ databases">
        <title>The improved chromosome-level genome for the pearl oyster Pinctada fucata martensii using PacBio sequencing and Hi-C.</title>
        <authorList>
            <person name="Zheng Z."/>
        </authorList>
    </citation>
    <scope>NUCLEOTIDE SEQUENCE</scope>
    <source>
        <strain evidence="1">ZZ-2019</strain>
        <tissue evidence="1">Adductor muscle</tissue>
    </source>
</reference>
<proteinExistence type="predicted"/>